<feature type="transmembrane region" description="Helical" evidence="6">
    <location>
        <begin position="135"/>
        <end position="154"/>
    </location>
</feature>
<feature type="transmembrane region" description="Helical" evidence="6">
    <location>
        <begin position="299"/>
        <end position="319"/>
    </location>
</feature>
<keyword evidence="9" id="KW-1185">Reference proteome</keyword>
<feature type="transmembrane region" description="Helical" evidence="6">
    <location>
        <begin position="271"/>
        <end position="292"/>
    </location>
</feature>
<feature type="transmembrane region" description="Helical" evidence="6">
    <location>
        <begin position="235"/>
        <end position="259"/>
    </location>
</feature>
<dbReference type="PANTHER" id="PTHR43791">
    <property type="entry name" value="PERMEASE-RELATED"/>
    <property type="match status" value="1"/>
</dbReference>
<keyword evidence="5 6" id="KW-0472">Membrane</keyword>
<keyword evidence="4 6" id="KW-1133">Transmembrane helix</keyword>
<keyword evidence="2" id="KW-0813">Transport</keyword>
<evidence type="ECO:0000256" key="2">
    <source>
        <dbReference type="ARBA" id="ARBA00022448"/>
    </source>
</evidence>
<feature type="transmembrane region" description="Helical" evidence="6">
    <location>
        <begin position="325"/>
        <end position="347"/>
    </location>
</feature>
<feature type="transmembrane region" description="Helical" evidence="6">
    <location>
        <begin position="104"/>
        <end position="123"/>
    </location>
</feature>
<evidence type="ECO:0000256" key="3">
    <source>
        <dbReference type="ARBA" id="ARBA00022692"/>
    </source>
</evidence>
<dbReference type="SUPFAM" id="SSF103473">
    <property type="entry name" value="MFS general substrate transporter"/>
    <property type="match status" value="1"/>
</dbReference>
<dbReference type="GeneID" id="70190250"/>
<organism evidence="8 9">
    <name type="scientific">Microdochium trichocladiopsis</name>
    <dbReference type="NCBI Taxonomy" id="1682393"/>
    <lineage>
        <taxon>Eukaryota</taxon>
        <taxon>Fungi</taxon>
        <taxon>Dikarya</taxon>
        <taxon>Ascomycota</taxon>
        <taxon>Pezizomycotina</taxon>
        <taxon>Sordariomycetes</taxon>
        <taxon>Xylariomycetidae</taxon>
        <taxon>Xylariales</taxon>
        <taxon>Microdochiaceae</taxon>
        <taxon>Microdochium</taxon>
    </lineage>
</organism>
<dbReference type="AlphaFoldDB" id="A0A9P8XPJ7"/>
<dbReference type="EMBL" id="JAGTJQ010000018">
    <property type="protein sequence ID" value="KAH7009351.1"/>
    <property type="molecule type" value="Genomic_DNA"/>
</dbReference>
<evidence type="ECO:0000256" key="5">
    <source>
        <dbReference type="ARBA" id="ARBA00023136"/>
    </source>
</evidence>
<evidence type="ECO:0000256" key="6">
    <source>
        <dbReference type="SAM" id="Phobius"/>
    </source>
</evidence>
<feature type="transmembrane region" description="Helical" evidence="6">
    <location>
        <begin position="44"/>
        <end position="62"/>
    </location>
</feature>
<evidence type="ECO:0000313" key="9">
    <source>
        <dbReference type="Proteomes" id="UP000756346"/>
    </source>
</evidence>
<accession>A0A9P8XPJ7</accession>
<evidence type="ECO:0000313" key="8">
    <source>
        <dbReference type="EMBL" id="KAH7009351.1"/>
    </source>
</evidence>
<feature type="transmembrane region" description="Helical" evidence="6">
    <location>
        <begin position="74"/>
        <end position="92"/>
    </location>
</feature>
<evidence type="ECO:0000256" key="1">
    <source>
        <dbReference type="ARBA" id="ARBA00004141"/>
    </source>
</evidence>
<reference evidence="8" key="1">
    <citation type="journal article" date="2021" name="Nat. Commun.">
        <title>Genetic determinants of endophytism in the Arabidopsis root mycobiome.</title>
        <authorList>
            <person name="Mesny F."/>
            <person name="Miyauchi S."/>
            <person name="Thiergart T."/>
            <person name="Pickel B."/>
            <person name="Atanasova L."/>
            <person name="Karlsson M."/>
            <person name="Huettel B."/>
            <person name="Barry K.W."/>
            <person name="Haridas S."/>
            <person name="Chen C."/>
            <person name="Bauer D."/>
            <person name="Andreopoulos W."/>
            <person name="Pangilinan J."/>
            <person name="LaButti K."/>
            <person name="Riley R."/>
            <person name="Lipzen A."/>
            <person name="Clum A."/>
            <person name="Drula E."/>
            <person name="Henrissat B."/>
            <person name="Kohler A."/>
            <person name="Grigoriev I.V."/>
            <person name="Martin F.M."/>
            <person name="Hacquard S."/>
        </authorList>
    </citation>
    <scope>NUCLEOTIDE SEQUENCE</scope>
    <source>
        <strain evidence="8">MPI-CAGE-CH-0230</strain>
    </source>
</reference>
<dbReference type="PROSITE" id="PS50850">
    <property type="entry name" value="MFS"/>
    <property type="match status" value="1"/>
</dbReference>
<comment type="caution">
    <text evidence="8">The sequence shown here is derived from an EMBL/GenBank/DDBJ whole genome shotgun (WGS) entry which is preliminary data.</text>
</comment>
<dbReference type="InterPro" id="IPR036259">
    <property type="entry name" value="MFS_trans_sf"/>
</dbReference>
<feature type="transmembrane region" description="Helical" evidence="6">
    <location>
        <begin position="359"/>
        <end position="380"/>
    </location>
</feature>
<evidence type="ECO:0000256" key="4">
    <source>
        <dbReference type="ARBA" id="ARBA00022989"/>
    </source>
</evidence>
<dbReference type="Gene3D" id="1.20.1250.20">
    <property type="entry name" value="MFS general substrate transporter like domains"/>
    <property type="match status" value="2"/>
</dbReference>
<comment type="subcellular location">
    <subcellularLocation>
        <location evidence="1">Membrane</location>
        <topology evidence="1">Multi-pass membrane protein</topology>
    </subcellularLocation>
</comment>
<proteinExistence type="predicted"/>
<keyword evidence="3 6" id="KW-0812">Transmembrane</keyword>
<protein>
    <submittedName>
        <fullName evidence="8">Major facilitator superfamily transporter</fullName>
    </submittedName>
</protein>
<dbReference type="RefSeq" id="XP_046003979.1">
    <property type="nucleotide sequence ID" value="XM_046160704.1"/>
</dbReference>
<dbReference type="InterPro" id="IPR020846">
    <property type="entry name" value="MFS_dom"/>
</dbReference>
<feature type="domain" description="Major facilitator superfamily (MFS) profile" evidence="7">
    <location>
        <begin position="1"/>
        <end position="418"/>
    </location>
</feature>
<name>A0A9P8XPJ7_9PEZI</name>
<sequence>MEASIRGIGTVLLVDWGVSLDKATLGTAAIFNIIDETHLVGNQFSWLSSLFYVGWILWEYPANLLLQRFPVAKTLAVTVVAWGMVLMCHAAGHNFGSLAAVRTFLGALEAGCNPACMIIFGMFYTREEQPLRMGIWIGFGGLANIISGILGYPIGHITGQISTWKIMYLIYGVFTILWGAVLWLCLPDSPMRARFLSSDEKNEVIFRITANSTGVENKHWKKKQFVEAMKDVKSWLFFLLSLVINAPTGVFMNFQGLIIKSLGFSGLQTTLMTMPSGAFWMIGCLGSSYFATRFKNLRIAMSLLFILPFFAGIVGLKVLDDTRPWGRLVSLWLCFFFASPYGIGMALVNANTAGHTKRITTNAMFIIGAGIGSFIGPFFFDSRQAPYYPMGFDFMFATFAVEVVVLVALFYVLWSRNRARRAERGGDGQVDAQRGFRDETDMENKDFLVRRLVESQFVV</sequence>
<dbReference type="GO" id="GO:0016020">
    <property type="term" value="C:membrane"/>
    <property type="evidence" value="ECO:0007669"/>
    <property type="project" value="UniProtKB-SubCell"/>
</dbReference>
<dbReference type="GO" id="GO:0022857">
    <property type="term" value="F:transmembrane transporter activity"/>
    <property type="evidence" value="ECO:0007669"/>
    <property type="project" value="InterPro"/>
</dbReference>
<feature type="transmembrane region" description="Helical" evidence="6">
    <location>
        <begin position="392"/>
        <end position="414"/>
    </location>
</feature>
<feature type="transmembrane region" description="Helical" evidence="6">
    <location>
        <begin position="166"/>
        <end position="186"/>
    </location>
</feature>
<dbReference type="Pfam" id="PF07690">
    <property type="entry name" value="MFS_1"/>
    <property type="match status" value="1"/>
</dbReference>
<dbReference type="InterPro" id="IPR011701">
    <property type="entry name" value="MFS"/>
</dbReference>
<dbReference type="OrthoDB" id="6730379at2759"/>
<evidence type="ECO:0000259" key="7">
    <source>
        <dbReference type="PROSITE" id="PS50850"/>
    </source>
</evidence>
<dbReference type="Proteomes" id="UP000756346">
    <property type="component" value="Unassembled WGS sequence"/>
</dbReference>
<dbReference type="PANTHER" id="PTHR43791:SF97">
    <property type="entry name" value="ALLANTOATE TRANSPORTER, PUTATIVE (AFU_ORTHOLOGUE AFUA_1G14700)-RELATED"/>
    <property type="match status" value="1"/>
</dbReference>
<gene>
    <name evidence="8" type="ORF">B0I36DRAFT_378572</name>
</gene>